<dbReference type="Proteomes" id="UP000008783">
    <property type="component" value="Unassembled WGS sequence"/>
</dbReference>
<gene>
    <name evidence="3" type="ORF">PGTG_02235</name>
</gene>
<organism evidence="3 4">
    <name type="scientific">Puccinia graminis f. sp. tritici (strain CRL 75-36-700-3 / race SCCL)</name>
    <name type="common">Black stem rust fungus</name>
    <dbReference type="NCBI Taxonomy" id="418459"/>
    <lineage>
        <taxon>Eukaryota</taxon>
        <taxon>Fungi</taxon>
        <taxon>Dikarya</taxon>
        <taxon>Basidiomycota</taxon>
        <taxon>Pucciniomycotina</taxon>
        <taxon>Pucciniomycetes</taxon>
        <taxon>Pucciniales</taxon>
        <taxon>Pucciniaceae</taxon>
        <taxon>Puccinia</taxon>
    </lineage>
</organism>
<protein>
    <recommendedName>
        <fullName evidence="5">Retrotransposon gag domain-containing protein</fullName>
    </recommendedName>
</protein>
<dbReference type="InParanoid" id="E3JXJ9"/>
<feature type="region of interest" description="Disordered" evidence="2">
    <location>
        <begin position="1"/>
        <end position="118"/>
    </location>
</feature>
<evidence type="ECO:0008006" key="5">
    <source>
        <dbReference type="Google" id="ProtNLM"/>
    </source>
</evidence>
<dbReference type="VEuPathDB" id="FungiDB:PGTG_02235"/>
<dbReference type="KEGG" id="pgr:PGTG_02235"/>
<evidence type="ECO:0000313" key="3">
    <source>
        <dbReference type="EMBL" id="EFP76774.2"/>
    </source>
</evidence>
<evidence type="ECO:0000256" key="1">
    <source>
        <dbReference type="SAM" id="Coils"/>
    </source>
</evidence>
<evidence type="ECO:0000313" key="4">
    <source>
        <dbReference type="Proteomes" id="UP000008783"/>
    </source>
</evidence>
<accession>E3JXJ9</accession>
<dbReference type="RefSeq" id="XP_003321193.2">
    <property type="nucleotide sequence ID" value="XM_003321145.2"/>
</dbReference>
<reference evidence="4" key="2">
    <citation type="journal article" date="2011" name="Proc. Natl. Acad. Sci. U.S.A.">
        <title>Obligate biotrophy features unraveled by the genomic analysis of rust fungi.</title>
        <authorList>
            <person name="Duplessis S."/>
            <person name="Cuomo C.A."/>
            <person name="Lin Y.-C."/>
            <person name="Aerts A."/>
            <person name="Tisserant E."/>
            <person name="Veneault-Fourrey C."/>
            <person name="Joly D.L."/>
            <person name="Hacquard S."/>
            <person name="Amselem J."/>
            <person name="Cantarel B.L."/>
            <person name="Chiu R."/>
            <person name="Coutinho P.M."/>
            <person name="Feau N."/>
            <person name="Field M."/>
            <person name="Frey P."/>
            <person name="Gelhaye E."/>
            <person name="Goldberg J."/>
            <person name="Grabherr M.G."/>
            <person name="Kodira C.D."/>
            <person name="Kohler A."/>
            <person name="Kuees U."/>
            <person name="Lindquist E.A."/>
            <person name="Lucas S.M."/>
            <person name="Mago R."/>
            <person name="Mauceli E."/>
            <person name="Morin E."/>
            <person name="Murat C."/>
            <person name="Pangilinan J.L."/>
            <person name="Park R."/>
            <person name="Pearson M."/>
            <person name="Quesneville H."/>
            <person name="Rouhier N."/>
            <person name="Sakthikumar S."/>
            <person name="Salamov A.A."/>
            <person name="Schmutz J."/>
            <person name="Selles B."/>
            <person name="Shapiro H."/>
            <person name="Tanguay P."/>
            <person name="Tuskan G.A."/>
            <person name="Henrissat B."/>
            <person name="Van de Peer Y."/>
            <person name="Rouze P."/>
            <person name="Ellis J.G."/>
            <person name="Dodds P.N."/>
            <person name="Schein J.E."/>
            <person name="Zhong S."/>
            <person name="Hamelin R.C."/>
            <person name="Grigoriev I.V."/>
            <person name="Szabo L.J."/>
            <person name="Martin F."/>
        </authorList>
    </citation>
    <scope>NUCLEOTIDE SEQUENCE [LARGE SCALE GENOMIC DNA]</scope>
    <source>
        <strain evidence="4">CRL 75-36-700-3 / race SCCL</strain>
    </source>
</reference>
<name>E3JXJ9_PUCGT</name>
<dbReference type="EMBL" id="DS178266">
    <property type="protein sequence ID" value="EFP76774.2"/>
    <property type="molecule type" value="Genomic_DNA"/>
</dbReference>
<feature type="compositionally biased region" description="Low complexity" evidence="2">
    <location>
        <begin position="381"/>
        <end position="390"/>
    </location>
</feature>
<dbReference type="AlphaFoldDB" id="E3JXJ9"/>
<keyword evidence="1" id="KW-0175">Coiled coil</keyword>
<keyword evidence="4" id="KW-1185">Reference proteome</keyword>
<proteinExistence type="predicted"/>
<sequence>MTTRKSKTEPLLPRTDDPEAILRASNAEKRRRERIAAQLTQTAVHVPLPNSPPPAIAQLPEAPTTEYQRPPTSPTIVTTKTKKSHLPHFLGYREQDPAASPTESMASSKSKDTAGGIPEDMSTNDCIRALMAMQQTTLMQLQASQKQAEAEREASAARIARLEEIAINSAVKTESTPPPLQPAHGRIDLQRFKISDGPVYRGPFHAVEPFLQWIHSLQIFFTSKEVEHANDKIRLVGGLLAETNLLSFYANEATKYTGKPWTDFKNRLMTFALPPDWRTGIKRSIRQLKMQESQSFLEFSTQARTLQSMLNFDDEDAFGEFELAEYVTFGLSDELQGKVSDFRLLCIKPFDYGDFEERVAGFFEHLPKRSSGRPRPVTGASQDRSTSPQSSSLWRLHSYLDSLGRCHFCKKNCGSKNGACPGQINKSYVEIPSSFKTPPKPADYKPPKATTSQNTTAGKPTHQPDGRPSQRAANVAGVEEINYFPELSTAAVSAIAALDEHLLGLEASDTADNIQPAQVDGITLEDLGPEELQLRMAKTDPAPSAKKCQL</sequence>
<dbReference type="GeneID" id="10528796"/>
<feature type="coiled-coil region" evidence="1">
    <location>
        <begin position="131"/>
        <end position="165"/>
    </location>
</feature>
<feature type="region of interest" description="Disordered" evidence="2">
    <location>
        <begin position="431"/>
        <end position="470"/>
    </location>
</feature>
<dbReference type="OrthoDB" id="10308618at2759"/>
<evidence type="ECO:0000256" key="2">
    <source>
        <dbReference type="SAM" id="MobiDB-lite"/>
    </source>
</evidence>
<dbReference type="HOGENOM" id="CLU_018307_2_1_1"/>
<feature type="region of interest" description="Disordered" evidence="2">
    <location>
        <begin position="367"/>
        <end position="390"/>
    </location>
</feature>
<reference key="1">
    <citation type="submission" date="2007-01" db="EMBL/GenBank/DDBJ databases">
        <title>The Genome Sequence of Puccinia graminis f. sp. tritici Strain CRL 75-36-700-3.</title>
        <authorList>
            <consortium name="The Broad Institute Genome Sequencing Platform"/>
            <person name="Birren B."/>
            <person name="Lander E."/>
            <person name="Galagan J."/>
            <person name="Nusbaum C."/>
            <person name="Devon K."/>
            <person name="Cuomo C."/>
            <person name="Jaffe D."/>
            <person name="Butler J."/>
            <person name="Alvarez P."/>
            <person name="Gnerre S."/>
            <person name="Grabherr M."/>
            <person name="Mauceli E."/>
            <person name="Brockman W."/>
            <person name="Young S."/>
            <person name="LaButti K."/>
            <person name="Sykes S."/>
            <person name="DeCaprio D."/>
            <person name="Crawford M."/>
            <person name="Koehrsen M."/>
            <person name="Engels R."/>
            <person name="Montgomery P."/>
            <person name="Pearson M."/>
            <person name="Howarth C."/>
            <person name="Larson L."/>
            <person name="White J."/>
            <person name="Zeng Q."/>
            <person name="Kodira C."/>
            <person name="Yandava C."/>
            <person name="Alvarado L."/>
            <person name="O'Leary S."/>
            <person name="Szabo L."/>
            <person name="Dean R."/>
            <person name="Schein J."/>
        </authorList>
    </citation>
    <scope>NUCLEOTIDE SEQUENCE</scope>
    <source>
        <strain>CRL 75-36-700-3</strain>
    </source>
</reference>